<evidence type="ECO:0000313" key="2">
    <source>
        <dbReference type="Proteomes" id="UP001220225"/>
    </source>
</evidence>
<gene>
    <name evidence="1" type="ORF">PSI14_05280</name>
</gene>
<comment type="caution">
    <text evidence="1">The sequence shown here is derived from an EMBL/GenBank/DDBJ whole genome shotgun (WGS) entry which is preliminary data.</text>
</comment>
<organism evidence="1 2">
    <name type="scientific">Xenorhabdus anantnagensis</name>
    <dbReference type="NCBI Taxonomy" id="3025875"/>
    <lineage>
        <taxon>Bacteria</taxon>
        <taxon>Pseudomonadati</taxon>
        <taxon>Pseudomonadota</taxon>
        <taxon>Gammaproteobacteria</taxon>
        <taxon>Enterobacterales</taxon>
        <taxon>Morganellaceae</taxon>
        <taxon>Xenorhabdus</taxon>
    </lineage>
</organism>
<evidence type="ECO:0000313" key="1">
    <source>
        <dbReference type="EMBL" id="MDC9596298.1"/>
    </source>
</evidence>
<protein>
    <submittedName>
        <fullName evidence="1">DUF1493 family protein</fullName>
    </submittedName>
</protein>
<dbReference type="Pfam" id="PF07377">
    <property type="entry name" value="DUF1493"/>
    <property type="match status" value="1"/>
</dbReference>
<dbReference type="RefSeq" id="WP_273574809.1">
    <property type="nucleotide sequence ID" value="NZ_JAQRFN010000004.1"/>
</dbReference>
<reference evidence="1 2" key="1">
    <citation type="submission" date="2023-02" db="EMBL/GenBank/DDBJ databases">
        <title>Entomopathogenic bacteria.</title>
        <authorList>
            <person name="Machado R.A."/>
        </authorList>
    </citation>
    <scope>NUCLEOTIDE SEQUENCE [LARGE SCALE GENOMIC DNA]</scope>
    <source>
        <strain evidence="1 2">XENO-2</strain>
    </source>
</reference>
<proteinExistence type="predicted"/>
<dbReference type="InterPro" id="IPR010862">
    <property type="entry name" value="DUF1493"/>
</dbReference>
<dbReference type="Proteomes" id="UP001220225">
    <property type="component" value="Unassembled WGS sequence"/>
</dbReference>
<sequence>MVDRTNIESEVFAWYEAEYHGPIFPFLPFFKTPKLTLETSLSTGKYPWSWEDAEDILAEYFEKFNVEPRNFSFIKYWPNEEIFMPLNFLRKEENKYKYIEPKPLTMAMLVNSAKAGYWLYD</sequence>
<name>A0ABT5LR77_9GAMM</name>
<keyword evidence="2" id="KW-1185">Reference proteome</keyword>
<dbReference type="EMBL" id="JAQRFN010000004">
    <property type="protein sequence ID" value="MDC9596298.1"/>
    <property type="molecule type" value="Genomic_DNA"/>
</dbReference>
<accession>A0ABT5LR77</accession>